<dbReference type="AlphaFoldDB" id="A0A7Y0AWJ4"/>
<keyword evidence="1 2" id="KW-0732">Signal</keyword>
<comment type="caution">
    <text evidence="4">The sequence shown here is derived from an EMBL/GenBank/DDBJ whole genome shotgun (WGS) entry which is preliminary data.</text>
</comment>
<evidence type="ECO:0000256" key="2">
    <source>
        <dbReference type="SAM" id="SignalP"/>
    </source>
</evidence>
<protein>
    <submittedName>
        <fullName evidence="4">Porin family protein</fullName>
    </submittedName>
</protein>
<dbReference type="InterPro" id="IPR027385">
    <property type="entry name" value="Beta-barrel_OMP"/>
</dbReference>
<accession>A0A7Y0AWJ4</accession>
<name>A0A7Y0AWJ4_9HYPH</name>
<feature type="chain" id="PRO_5031114195" evidence="2">
    <location>
        <begin position="28"/>
        <end position="222"/>
    </location>
</feature>
<evidence type="ECO:0000259" key="3">
    <source>
        <dbReference type="Pfam" id="PF13505"/>
    </source>
</evidence>
<dbReference type="InterPro" id="IPR011250">
    <property type="entry name" value="OMP/PagP_B-barrel"/>
</dbReference>
<feature type="signal peptide" evidence="2">
    <location>
        <begin position="1"/>
        <end position="27"/>
    </location>
</feature>
<dbReference type="Pfam" id="PF13505">
    <property type="entry name" value="OMP_b-brl"/>
    <property type="match status" value="1"/>
</dbReference>
<evidence type="ECO:0000256" key="1">
    <source>
        <dbReference type="ARBA" id="ARBA00022729"/>
    </source>
</evidence>
<keyword evidence="5" id="KW-1185">Reference proteome</keyword>
<dbReference type="Proteomes" id="UP000541470">
    <property type="component" value="Unassembled WGS sequence"/>
</dbReference>
<reference evidence="4 5" key="1">
    <citation type="submission" date="2020-04" db="EMBL/GenBank/DDBJ databases">
        <title>Rhizobium sp. S-51 isolated from soil.</title>
        <authorList>
            <person name="Dahal R.H."/>
        </authorList>
    </citation>
    <scope>NUCLEOTIDE SEQUENCE [LARGE SCALE GENOMIC DNA]</scope>
    <source>
        <strain evidence="4 5">S-51</strain>
    </source>
</reference>
<organism evidence="4 5">
    <name type="scientific">Rhizobium terricola</name>
    <dbReference type="NCBI Taxonomy" id="2728849"/>
    <lineage>
        <taxon>Bacteria</taxon>
        <taxon>Pseudomonadati</taxon>
        <taxon>Pseudomonadota</taxon>
        <taxon>Alphaproteobacteria</taxon>
        <taxon>Hyphomicrobiales</taxon>
        <taxon>Rhizobiaceae</taxon>
        <taxon>Rhizobium/Agrobacterium group</taxon>
        <taxon>Rhizobium</taxon>
    </lineage>
</organism>
<feature type="domain" description="Outer membrane protein beta-barrel" evidence="3">
    <location>
        <begin position="13"/>
        <end position="222"/>
    </location>
</feature>
<dbReference type="RefSeq" id="WP_169590356.1">
    <property type="nucleotide sequence ID" value="NZ_JABBGK010000002.1"/>
</dbReference>
<proteinExistence type="predicted"/>
<dbReference type="EMBL" id="JABBGK010000002">
    <property type="protein sequence ID" value="NML74690.1"/>
    <property type="molecule type" value="Genomic_DNA"/>
</dbReference>
<dbReference type="Gene3D" id="2.40.160.20">
    <property type="match status" value="1"/>
</dbReference>
<evidence type="ECO:0000313" key="5">
    <source>
        <dbReference type="Proteomes" id="UP000541470"/>
    </source>
</evidence>
<gene>
    <name evidence="4" type="ORF">HHL25_11195</name>
</gene>
<sequence length="222" mass="23974">MNTKLRALFGASVAASVLALSASFASAEMAVSVYGGFQTAPHSDVEVSDQADFTAGWEGKSFAMPPYYGVRGTWWMEDLGQPNLGVSLDFTHAKVYADDSTLAEAGWSHFEFSDGINLLTLNALYRMPIEGTKFVPYAGLGAGVNIPHVEVTRGSGETFNYQLGGATVQAQAGVEYKFNDRWSTFVEYKGNYSWVDVDIDSGATLKTNVMTNAINAGVSFHF</sequence>
<evidence type="ECO:0000313" key="4">
    <source>
        <dbReference type="EMBL" id="NML74690.1"/>
    </source>
</evidence>
<dbReference type="SUPFAM" id="SSF56925">
    <property type="entry name" value="OMPA-like"/>
    <property type="match status" value="1"/>
</dbReference>